<dbReference type="Proteomes" id="UP000295252">
    <property type="component" value="Unassembled WGS sequence"/>
</dbReference>
<proteinExistence type="predicted"/>
<protein>
    <submittedName>
        <fullName evidence="1">DH200=94 genomic scaffold, scaffold_3174</fullName>
    </submittedName>
</protein>
<evidence type="ECO:0000313" key="2">
    <source>
        <dbReference type="Proteomes" id="UP000295252"/>
    </source>
</evidence>
<name>A0A068VL18_COFCA</name>
<dbReference type="EMBL" id="HG742258">
    <property type="protein sequence ID" value="CDP21292.1"/>
    <property type="molecule type" value="Genomic_DNA"/>
</dbReference>
<dbReference type="Gramene" id="CDP21292">
    <property type="protein sequence ID" value="CDP21292"/>
    <property type="gene ID" value="GSCOC_T00007715001"/>
</dbReference>
<organism evidence="1 2">
    <name type="scientific">Coffea canephora</name>
    <name type="common">Robusta coffee</name>
    <dbReference type="NCBI Taxonomy" id="49390"/>
    <lineage>
        <taxon>Eukaryota</taxon>
        <taxon>Viridiplantae</taxon>
        <taxon>Streptophyta</taxon>
        <taxon>Embryophyta</taxon>
        <taxon>Tracheophyta</taxon>
        <taxon>Spermatophyta</taxon>
        <taxon>Magnoliopsida</taxon>
        <taxon>eudicotyledons</taxon>
        <taxon>Gunneridae</taxon>
        <taxon>Pentapetalae</taxon>
        <taxon>asterids</taxon>
        <taxon>lamiids</taxon>
        <taxon>Gentianales</taxon>
        <taxon>Rubiaceae</taxon>
        <taxon>Ixoroideae</taxon>
        <taxon>Gardenieae complex</taxon>
        <taxon>Bertiereae - Coffeeae clade</taxon>
        <taxon>Coffeeae</taxon>
        <taxon>Coffea</taxon>
    </lineage>
</organism>
<reference evidence="2" key="1">
    <citation type="journal article" date="2014" name="Science">
        <title>The coffee genome provides insight into the convergent evolution of caffeine biosynthesis.</title>
        <authorList>
            <person name="Denoeud F."/>
            <person name="Carretero-Paulet L."/>
            <person name="Dereeper A."/>
            <person name="Droc G."/>
            <person name="Guyot R."/>
            <person name="Pietrella M."/>
            <person name="Zheng C."/>
            <person name="Alberti A."/>
            <person name="Anthony F."/>
            <person name="Aprea G."/>
            <person name="Aury J.M."/>
            <person name="Bento P."/>
            <person name="Bernard M."/>
            <person name="Bocs S."/>
            <person name="Campa C."/>
            <person name="Cenci A."/>
            <person name="Combes M.C."/>
            <person name="Crouzillat D."/>
            <person name="Da Silva C."/>
            <person name="Daddiego L."/>
            <person name="De Bellis F."/>
            <person name="Dussert S."/>
            <person name="Garsmeur O."/>
            <person name="Gayraud T."/>
            <person name="Guignon V."/>
            <person name="Jahn K."/>
            <person name="Jamilloux V."/>
            <person name="Joet T."/>
            <person name="Labadie K."/>
            <person name="Lan T."/>
            <person name="Leclercq J."/>
            <person name="Lepelley M."/>
            <person name="Leroy T."/>
            <person name="Li L.T."/>
            <person name="Librado P."/>
            <person name="Lopez L."/>
            <person name="Munoz A."/>
            <person name="Noel B."/>
            <person name="Pallavicini A."/>
            <person name="Perrotta G."/>
            <person name="Poncet V."/>
            <person name="Pot D."/>
            <person name="Priyono X."/>
            <person name="Rigoreau M."/>
            <person name="Rouard M."/>
            <person name="Rozas J."/>
            <person name="Tranchant-Dubreuil C."/>
            <person name="VanBuren R."/>
            <person name="Zhang Q."/>
            <person name="Andrade A.C."/>
            <person name="Argout X."/>
            <person name="Bertrand B."/>
            <person name="de Kochko A."/>
            <person name="Graziosi G."/>
            <person name="Henry R.J."/>
            <person name="Jayarama X."/>
            <person name="Ming R."/>
            <person name="Nagai C."/>
            <person name="Rounsley S."/>
            <person name="Sankoff D."/>
            <person name="Giuliano G."/>
            <person name="Albert V.A."/>
            <person name="Wincker P."/>
            <person name="Lashermes P."/>
        </authorList>
    </citation>
    <scope>NUCLEOTIDE SEQUENCE [LARGE SCALE GENOMIC DNA]</scope>
    <source>
        <strain evidence="2">cv. DH200-94</strain>
    </source>
</reference>
<keyword evidence="2" id="KW-1185">Reference proteome</keyword>
<evidence type="ECO:0000313" key="1">
    <source>
        <dbReference type="EMBL" id="CDP21292.1"/>
    </source>
</evidence>
<accession>A0A068VL18</accession>
<dbReference type="InParanoid" id="A0A068VL18"/>
<sequence>MVAGTGELSRYKTCLKKTGRANTLVSEVTRFDGKKLDIVDSIGDRLDDINEACDCSVSHSFGWNQFKVLLLQLRRQKFLHSRSKVPARSCKAFVNWTTGRITRTIYPNSIDFCYHYFLLVIFKQKCMDGDVVDNCSLKE</sequence>
<gene>
    <name evidence="1" type="ORF">GSCOC_T00007715001</name>
</gene>
<dbReference type="AlphaFoldDB" id="A0A068VL18"/>